<evidence type="ECO:0000313" key="1">
    <source>
        <dbReference type="EMBL" id="DAE28369.1"/>
    </source>
</evidence>
<name>A0A8S5RBB9_9VIRU</name>
<sequence length="66" mass="7426">MVLLRSLGLLVMISGEVKVYDVPSMVEASDDLVVEIAHSLDMVGTLYLRVWLPFLHQPLMEEVAQQ</sequence>
<organism evidence="1">
    <name type="scientific">virus sp. ctLl75</name>
    <dbReference type="NCBI Taxonomy" id="2828249"/>
    <lineage>
        <taxon>Viruses</taxon>
    </lineage>
</organism>
<proteinExistence type="predicted"/>
<dbReference type="EMBL" id="BK059085">
    <property type="protein sequence ID" value="DAE28369.1"/>
    <property type="molecule type" value="Genomic_DNA"/>
</dbReference>
<protein>
    <submittedName>
        <fullName evidence="1">Uncharacterized protein</fullName>
    </submittedName>
</protein>
<accession>A0A8S5RBB9</accession>
<reference evidence="1" key="1">
    <citation type="journal article" date="2021" name="Proc. Natl. Acad. Sci. U.S.A.">
        <title>A Catalog of Tens of Thousands of Viruses from Human Metagenomes Reveals Hidden Associations with Chronic Diseases.</title>
        <authorList>
            <person name="Tisza M.J."/>
            <person name="Buck C.B."/>
        </authorList>
    </citation>
    <scope>NUCLEOTIDE SEQUENCE</scope>
    <source>
        <strain evidence="1">CtLl75</strain>
    </source>
</reference>